<dbReference type="GO" id="GO:0008270">
    <property type="term" value="F:zinc ion binding"/>
    <property type="evidence" value="ECO:0007669"/>
    <property type="project" value="UniProtKB-KW"/>
</dbReference>
<dbReference type="OrthoDB" id="8062037at2759"/>
<feature type="domain" description="RING-type" evidence="6">
    <location>
        <begin position="5"/>
        <end position="85"/>
    </location>
</feature>
<evidence type="ECO:0000256" key="2">
    <source>
        <dbReference type="ARBA" id="ARBA00022771"/>
    </source>
</evidence>
<evidence type="ECO:0000259" key="6">
    <source>
        <dbReference type="PROSITE" id="PS50089"/>
    </source>
</evidence>
<protein>
    <recommendedName>
        <fullName evidence="6">RING-type domain-containing protein</fullName>
    </recommendedName>
</protein>
<dbReference type="InterPro" id="IPR011011">
    <property type="entry name" value="Znf_FYVE_PHD"/>
</dbReference>
<dbReference type="Pfam" id="PF13639">
    <property type="entry name" value="zf-RING_2"/>
    <property type="match status" value="1"/>
</dbReference>
<evidence type="ECO:0000313" key="7">
    <source>
        <dbReference type="EMBL" id="KAF2434435.1"/>
    </source>
</evidence>
<dbReference type="PROSITE" id="PS50089">
    <property type="entry name" value="ZF_RING_2"/>
    <property type="match status" value="1"/>
</dbReference>
<dbReference type="EMBL" id="MU007016">
    <property type="protein sequence ID" value="KAF2434435.1"/>
    <property type="molecule type" value="Genomic_DNA"/>
</dbReference>
<organism evidence="7 8">
    <name type="scientific">Tothia fuscella</name>
    <dbReference type="NCBI Taxonomy" id="1048955"/>
    <lineage>
        <taxon>Eukaryota</taxon>
        <taxon>Fungi</taxon>
        <taxon>Dikarya</taxon>
        <taxon>Ascomycota</taxon>
        <taxon>Pezizomycotina</taxon>
        <taxon>Dothideomycetes</taxon>
        <taxon>Pleosporomycetidae</taxon>
        <taxon>Venturiales</taxon>
        <taxon>Cylindrosympodiaceae</taxon>
        <taxon>Tothia</taxon>
    </lineage>
</organism>
<feature type="compositionally biased region" description="Low complexity" evidence="5">
    <location>
        <begin position="355"/>
        <end position="366"/>
    </location>
</feature>
<dbReference type="Proteomes" id="UP000800235">
    <property type="component" value="Unassembled WGS sequence"/>
</dbReference>
<feature type="region of interest" description="Disordered" evidence="5">
    <location>
        <begin position="18"/>
        <end position="50"/>
    </location>
</feature>
<sequence length="616" mass="67814">MAETCIVCLGDLKNHNSVLDNPDTGSNSKGPLRVPNPDATLDKQQPATQDSEPELVAHLLPCGHFLHDECLKPWVERANSCPICRQTFNMVELSDSLGGPVISTYAVQDKQQVADIDPSLIIDDEDPHDLHTGPCFRCEAFGDDAELMYCDGCSNTCHVLCAGLDSVPRGTFFCQMCQEDPQILASNYRPTGTTRRARNRAARPQAWERVWRTVYDRLDFDLDFPFEQEDASAERRAAAQRREVQAWQRRFAVAERQGAATRFRDTAVILREHQRNRPSPESQEEIKAWNAFEKFRAMEESEEGQQNRNRRKRKSPTASPRDAPAASERKLKRPRTRAPNVGGGGGEASETVAESSRAAPPRSRPSAPRPRRPLPQGAGGPTFLQSLLNEVEANPGGTGSNSDHVDYGSDFMSGNERSPSPRNDSSPDGSPTASNHPSPRAMTPPPHSPVARPASPAPLTSIITPIYPPAPEFSPFSPAETTPQRARSKHRTANSSSPAQSPSHSPTRAPISYEMKAEIQKMVTAALKPHYQRKELGKDAYTDINRDVSRMLYDKVWDAGGLIDVATRDRFQRVAAEEVALAVKVLKKPDQPTETPPEAVDSAAPDTPTFTAVVRA</sequence>
<feature type="region of interest" description="Disordered" evidence="5">
    <location>
        <begin position="298"/>
        <end position="508"/>
    </location>
</feature>
<dbReference type="AlphaFoldDB" id="A0A9P4U239"/>
<dbReference type="SUPFAM" id="SSF57850">
    <property type="entry name" value="RING/U-box"/>
    <property type="match status" value="1"/>
</dbReference>
<dbReference type="SMART" id="SM00184">
    <property type="entry name" value="RING"/>
    <property type="match status" value="1"/>
</dbReference>
<keyword evidence="2 4" id="KW-0863">Zinc-finger</keyword>
<dbReference type="PANTHER" id="PTHR12618">
    <property type="entry name" value="PHD AND RING FINGER DOMAIN-CONTAINING PROTEIN 1"/>
    <property type="match status" value="1"/>
</dbReference>
<keyword evidence="8" id="KW-1185">Reference proteome</keyword>
<gene>
    <name evidence="7" type="ORF">EJ08DRAFT_466268</name>
</gene>
<dbReference type="SMART" id="SM00249">
    <property type="entry name" value="PHD"/>
    <property type="match status" value="1"/>
</dbReference>
<evidence type="ECO:0000256" key="5">
    <source>
        <dbReference type="SAM" id="MobiDB-lite"/>
    </source>
</evidence>
<evidence type="ECO:0000313" key="8">
    <source>
        <dbReference type="Proteomes" id="UP000800235"/>
    </source>
</evidence>
<dbReference type="InterPro" id="IPR001841">
    <property type="entry name" value="Znf_RING"/>
</dbReference>
<feature type="compositionally biased region" description="Low complexity" evidence="5">
    <location>
        <begin position="495"/>
        <end position="506"/>
    </location>
</feature>
<dbReference type="InterPro" id="IPR047157">
    <property type="entry name" value="PHRF1/Atg35"/>
</dbReference>
<dbReference type="PANTHER" id="PTHR12618:SF20">
    <property type="entry name" value="PHD AND RING FINGER DOMAIN-CONTAINING PROTEIN 1"/>
    <property type="match status" value="1"/>
</dbReference>
<dbReference type="InterPro" id="IPR013083">
    <property type="entry name" value="Znf_RING/FYVE/PHD"/>
</dbReference>
<keyword evidence="3" id="KW-0862">Zinc</keyword>
<reference evidence="7" key="1">
    <citation type="journal article" date="2020" name="Stud. Mycol.">
        <title>101 Dothideomycetes genomes: a test case for predicting lifestyles and emergence of pathogens.</title>
        <authorList>
            <person name="Haridas S."/>
            <person name="Albert R."/>
            <person name="Binder M."/>
            <person name="Bloem J."/>
            <person name="Labutti K."/>
            <person name="Salamov A."/>
            <person name="Andreopoulos B."/>
            <person name="Baker S."/>
            <person name="Barry K."/>
            <person name="Bills G."/>
            <person name="Bluhm B."/>
            <person name="Cannon C."/>
            <person name="Castanera R."/>
            <person name="Culley D."/>
            <person name="Daum C."/>
            <person name="Ezra D."/>
            <person name="Gonzalez J."/>
            <person name="Henrissat B."/>
            <person name="Kuo A."/>
            <person name="Liang C."/>
            <person name="Lipzen A."/>
            <person name="Lutzoni F."/>
            <person name="Magnuson J."/>
            <person name="Mondo S."/>
            <person name="Nolan M."/>
            <person name="Ohm R."/>
            <person name="Pangilinan J."/>
            <person name="Park H.-J."/>
            <person name="Ramirez L."/>
            <person name="Alfaro M."/>
            <person name="Sun H."/>
            <person name="Tritt A."/>
            <person name="Yoshinaga Y."/>
            <person name="Zwiers L.-H."/>
            <person name="Turgeon B."/>
            <person name="Goodwin S."/>
            <person name="Spatafora J."/>
            <person name="Crous P."/>
            <person name="Grigoriev I."/>
        </authorList>
    </citation>
    <scope>NUCLEOTIDE SEQUENCE</scope>
    <source>
        <strain evidence="7">CBS 130266</strain>
    </source>
</reference>
<dbReference type="Gene3D" id="3.30.40.10">
    <property type="entry name" value="Zinc/RING finger domain, C3HC4 (zinc finger)"/>
    <property type="match status" value="2"/>
</dbReference>
<name>A0A9P4U239_9PEZI</name>
<accession>A0A9P4U239</accession>
<proteinExistence type="predicted"/>
<keyword evidence="1" id="KW-0479">Metal-binding</keyword>
<comment type="caution">
    <text evidence="7">The sequence shown here is derived from an EMBL/GenBank/DDBJ whole genome shotgun (WGS) entry which is preliminary data.</text>
</comment>
<feature type="compositionally biased region" description="Polar residues" evidence="5">
    <location>
        <begin position="18"/>
        <end position="29"/>
    </location>
</feature>
<evidence type="ECO:0000256" key="1">
    <source>
        <dbReference type="ARBA" id="ARBA00022723"/>
    </source>
</evidence>
<evidence type="ECO:0000256" key="4">
    <source>
        <dbReference type="PROSITE-ProRule" id="PRU00175"/>
    </source>
</evidence>
<feature type="region of interest" description="Disordered" evidence="5">
    <location>
        <begin position="589"/>
        <end position="608"/>
    </location>
</feature>
<dbReference type="SUPFAM" id="SSF57903">
    <property type="entry name" value="FYVE/PHD zinc finger"/>
    <property type="match status" value="1"/>
</dbReference>
<dbReference type="InterPro" id="IPR001965">
    <property type="entry name" value="Znf_PHD"/>
</dbReference>
<feature type="compositionally biased region" description="Low complexity" evidence="5">
    <location>
        <begin position="417"/>
        <end position="431"/>
    </location>
</feature>
<evidence type="ECO:0000256" key="3">
    <source>
        <dbReference type="ARBA" id="ARBA00022833"/>
    </source>
</evidence>